<feature type="transmembrane region" description="Helical" evidence="1">
    <location>
        <begin position="9"/>
        <end position="42"/>
    </location>
</feature>
<dbReference type="Proteomes" id="UP000275199">
    <property type="component" value="Unassembled WGS sequence"/>
</dbReference>
<keyword evidence="1" id="KW-1133">Transmembrane helix</keyword>
<comment type="caution">
    <text evidence="2">The sequence shown here is derived from an EMBL/GenBank/DDBJ whole genome shotgun (WGS) entry which is preliminary data.</text>
</comment>
<keyword evidence="3" id="KW-1185">Reference proteome</keyword>
<evidence type="ECO:0000313" key="2">
    <source>
        <dbReference type="EMBL" id="ROZ80636.1"/>
    </source>
</evidence>
<name>A0ABX9XFA9_9PSED</name>
<sequence length="81" mass="8248">MGKRIAALLALFVLAILLSITAIPALIALIVIGVAACIYAAFKPNPMSSFAMQAGLVVGVTPLAMMAIGWLLLQGMGGGIH</sequence>
<accession>A0ABX9XFA9</accession>
<keyword evidence="1" id="KW-0812">Transmembrane</keyword>
<protein>
    <submittedName>
        <fullName evidence="2">Uncharacterized protein</fullName>
    </submittedName>
</protein>
<gene>
    <name evidence="2" type="ORF">EF096_19150</name>
</gene>
<dbReference type="RefSeq" id="WP_123891337.1">
    <property type="nucleotide sequence ID" value="NZ_RKKU01000040.1"/>
</dbReference>
<evidence type="ECO:0000256" key="1">
    <source>
        <dbReference type="SAM" id="Phobius"/>
    </source>
</evidence>
<organism evidence="2 3">
    <name type="scientific">Pseudomonas neustonica</name>
    <dbReference type="NCBI Taxonomy" id="2487346"/>
    <lineage>
        <taxon>Bacteria</taxon>
        <taxon>Pseudomonadati</taxon>
        <taxon>Pseudomonadota</taxon>
        <taxon>Gammaproteobacteria</taxon>
        <taxon>Pseudomonadales</taxon>
        <taxon>Pseudomonadaceae</taxon>
        <taxon>Pseudomonas</taxon>
    </lineage>
</organism>
<dbReference type="EMBL" id="RKKU01000040">
    <property type="protein sequence ID" value="ROZ80636.1"/>
    <property type="molecule type" value="Genomic_DNA"/>
</dbReference>
<reference evidence="2 3" key="1">
    <citation type="submission" date="2018-11" db="EMBL/GenBank/DDBJ databases">
        <authorList>
            <person name="Jang G.I."/>
            <person name="Hwang C.Y."/>
        </authorList>
    </citation>
    <scope>NUCLEOTIDE SEQUENCE [LARGE SCALE GENOMIC DNA]</scope>
    <source>
        <strain evidence="2 3">SSM26</strain>
    </source>
</reference>
<evidence type="ECO:0000313" key="3">
    <source>
        <dbReference type="Proteomes" id="UP000275199"/>
    </source>
</evidence>
<keyword evidence="1" id="KW-0472">Membrane</keyword>
<proteinExistence type="predicted"/>
<feature type="transmembrane region" description="Helical" evidence="1">
    <location>
        <begin position="54"/>
        <end position="73"/>
    </location>
</feature>